<dbReference type="GO" id="GO:0006085">
    <property type="term" value="P:acetyl-CoA biosynthetic process"/>
    <property type="evidence" value="ECO:0007669"/>
    <property type="project" value="TreeGrafter"/>
</dbReference>
<dbReference type="EMBL" id="CACVAS010000116">
    <property type="protein sequence ID" value="CAA6821442.1"/>
    <property type="molecule type" value="Genomic_DNA"/>
</dbReference>
<organism evidence="1">
    <name type="scientific">uncultured Sulfurovum sp</name>
    <dbReference type="NCBI Taxonomy" id="269237"/>
    <lineage>
        <taxon>Bacteria</taxon>
        <taxon>Pseudomonadati</taxon>
        <taxon>Campylobacterota</taxon>
        <taxon>Epsilonproteobacteria</taxon>
        <taxon>Campylobacterales</taxon>
        <taxon>Sulfurovaceae</taxon>
        <taxon>Sulfurovum</taxon>
        <taxon>environmental samples</taxon>
    </lineage>
</organism>
<dbReference type="AlphaFoldDB" id="A0A6S6TKN1"/>
<sequence>PDVPKTRSGKIMRRILRSIVKGEEITQDTSTLEDASVVAVIEEIVKQA</sequence>
<proteinExistence type="predicted"/>
<dbReference type="InterPro" id="IPR045851">
    <property type="entry name" value="AMP-bd_C_sf"/>
</dbReference>
<dbReference type="SUPFAM" id="SSF56801">
    <property type="entry name" value="Acetyl-CoA synthetase-like"/>
    <property type="match status" value="1"/>
</dbReference>
<feature type="non-terminal residue" evidence="1">
    <location>
        <position position="1"/>
    </location>
</feature>
<evidence type="ECO:0000313" key="1">
    <source>
        <dbReference type="EMBL" id="CAA6821442.1"/>
    </source>
</evidence>
<gene>
    <name evidence="1" type="ORF">HELGO_WM19041</name>
</gene>
<accession>A0A6S6TKN1</accession>
<protein>
    <submittedName>
        <fullName evidence="1">Acetyl-coenzyme A synthetase (EC)</fullName>
        <ecNumber evidence="1">6.2.1.1</ecNumber>
    </submittedName>
</protein>
<dbReference type="EC" id="6.2.1.1" evidence="1"/>
<dbReference type="PANTHER" id="PTHR24095">
    <property type="entry name" value="ACETYL-COENZYME A SYNTHETASE"/>
    <property type="match status" value="1"/>
</dbReference>
<dbReference type="Gene3D" id="3.30.300.30">
    <property type="match status" value="1"/>
</dbReference>
<name>A0A6S6TKN1_9BACT</name>
<dbReference type="GO" id="GO:0003987">
    <property type="term" value="F:acetate-CoA ligase activity"/>
    <property type="evidence" value="ECO:0007669"/>
    <property type="project" value="UniProtKB-EC"/>
</dbReference>
<dbReference type="PANTHER" id="PTHR24095:SF14">
    <property type="entry name" value="ACETYL-COENZYME A SYNTHETASE 1"/>
    <property type="match status" value="1"/>
</dbReference>
<keyword evidence="1" id="KW-0436">Ligase</keyword>
<reference evidence="1" key="1">
    <citation type="submission" date="2020-01" db="EMBL/GenBank/DDBJ databases">
        <authorList>
            <person name="Meier V. D."/>
            <person name="Meier V D."/>
        </authorList>
    </citation>
    <scope>NUCLEOTIDE SEQUENCE</scope>
    <source>
        <strain evidence="1">HLG_WM_MAG_01</strain>
    </source>
</reference>